<evidence type="ECO:0000256" key="1">
    <source>
        <dbReference type="SAM" id="Phobius"/>
    </source>
</evidence>
<feature type="transmembrane region" description="Helical" evidence="1">
    <location>
        <begin position="121"/>
        <end position="146"/>
    </location>
</feature>
<dbReference type="Proteomes" id="UP000051735">
    <property type="component" value="Unassembled WGS sequence"/>
</dbReference>
<evidence type="ECO:0000313" key="2">
    <source>
        <dbReference type="EMBL" id="KRM34320.1"/>
    </source>
</evidence>
<feature type="transmembrane region" description="Helical" evidence="1">
    <location>
        <begin position="525"/>
        <end position="548"/>
    </location>
</feature>
<comment type="caution">
    <text evidence="2">The sequence shown here is derived from an EMBL/GenBank/DDBJ whole genome shotgun (WGS) entry which is preliminary data.</text>
</comment>
<keyword evidence="1" id="KW-0472">Membrane</keyword>
<dbReference type="EMBL" id="AZGN01000005">
    <property type="protein sequence ID" value="KRM34320.1"/>
    <property type="molecule type" value="Genomic_DNA"/>
</dbReference>
<feature type="transmembrane region" description="Helical" evidence="1">
    <location>
        <begin position="244"/>
        <end position="267"/>
    </location>
</feature>
<name>A0ABR5PS48_9LACO</name>
<reference evidence="2 3" key="1">
    <citation type="journal article" date="2015" name="Genome Announc.">
        <title>Expanding the biotechnology potential of lactobacilli through comparative genomics of 213 strains and associated genera.</title>
        <authorList>
            <person name="Sun Z."/>
            <person name="Harris H.M."/>
            <person name="McCann A."/>
            <person name="Guo C."/>
            <person name="Argimon S."/>
            <person name="Zhang W."/>
            <person name="Yang X."/>
            <person name="Jeffery I.B."/>
            <person name="Cooney J.C."/>
            <person name="Kagawa T.F."/>
            <person name="Liu W."/>
            <person name="Song Y."/>
            <person name="Salvetti E."/>
            <person name="Wrobel A."/>
            <person name="Rasinkangas P."/>
            <person name="Parkhill J."/>
            <person name="Rea M.C."/>
            <person name="O'Sullivan O."/>
            <person name="Ritari J."/>
            <person name="Douillard F.P."/>
            <person name="Paul Ross R."/>
            <person name="Yang R."/>
            <person name="Briner A.E."/>
            <person name="Felis G.E."/>
            <person name="de Vos W.M."/>
            <person name="Barrangou R."/>
            <person name="Klaenhammer T.R."/>
            <person name="Caufield P.W."/>
            <person name="Cui Y."/>
            <person name="Zhang H."/>
            <person name="O'Toole P.W."/>
        </authorList>
    </citation>
    <scope>NUCLEOTIDE SEQUENCE [LARGE SCALE GENOMIC DNA]</scope>
    <source>
        <strain evidence="2 3">DSM 6629</strain>
    </source>
</reference>
<feature type="transmembrane region" description="Helical" evidence="1">
    <location>
        <begin position="204"/>
        <end position="224"/>
    </location>
</feature>
<feature type="transmembrane region" description="Helical" evidence="1">
    <location>
        <begin position="166"/>
        <end position="192"/>
    </location>
</feature>
<proteinExistence type="predicted"/>
<keyword evidence="1" id="KW-0812">Transmembrane</keyword>
<evidence type="ECO:0000313" key="3">
    <source>
        <dbReference type="Proteomes" id="UP000051735"/>
    </source>
</evidence>
<protein>
    <recommendedName>
        <fullName evidence="4">Bacteriocin-associated integral membrane protein</fullName>
    </recommendedName>
</protein>
<keyword evidence="3" id="KW-1185">Reference proteome</keyword>
<organism evidence="2 3">
    <name type="scientific">Lactobacillus intestinalis DSM 6629</name>
    <dbReference type="NCBI Taxonomy" id="1423761"/>
    <lineage>
        <taxon>Bacteria</taxon>
        <taxon>Bacillati</taxon>
        <taxon>Bacillota</taxon>
        <taxon>Bacilli</taxon>
        <taxon>Lactobacillales</taxon>
        <taxon>Lactobacillaceae</taxon>
        <taxon>Lactobacillus</taxon>
    </lineage>
</organism>
<keyword evidence="1" id="KW-1133">Transmembrane helix</keyword>
<sequence length="632" mass="72658">MWGIAKNKKLNFNYLGQDIITTQDVVQLLNDKNEKVTLGVGQGSVNTIKKIASFPFSSNVTIQKMNYYNKQNGGITGKYQLIGNLNGQDYQNFLQGLAKVSHKSKQDLTIAKSGSGTDKGILQLALIVFNLAILLLLFCYFVICFIRSLSKYGTLILLGWSKAKIFIYETIPYVATTFIFTFVLGIGAIWSINKGEFLSEIFNYVFGLSILMVILNLLLLTISFSPIFFSKNIDLIKNRFPEKILYFFANILYFGVNIGIIVTSIALDKPMQSVVNNQIQAQQWEQVEKMIILNKANSGSDGAQMYDANSDFNRDMYNFYSAISKKTGVYIIHTDYTSQRWINLHAPQLSKPFWIYQVSPNYAKKLGIKLSKQQLASAYRGVRLYLLPKSRNTQVMRKYIQYQDLNGVSNDDIPTQFLKNRKFSFDNYQPRKLFTWNTAVNEPILTSKPIIYIVTPQNMTYFEIGNLSASGLDGYLKFEDKQVQKRYVNSHFMSKYNLADNKLEFLPIKEYINGLQKQLLQTIQWFYFIFLILLVLLIFALIIIATIFKVANKEKIAVKTFLGYSILRIYWQIVLSVLGINIFDLIFVLFKKSKIGILIVLVSLVIQAVIFYYYVQHDKLKRIVKVFKGDRS</sequence>
<feature type="transmembrane region" description="Helical" evidence="1">
    <location>
        <begin position="595"/>
        <end position="615"/>
    </location>
</feature>
<gene>
    <name evidence="2" type="ORF">FC44_GL001407</name>
</gene>
<evidence type="ECO:0008006" key="4">
    <source>
        <dbReference type="Google" id="ProtNLM"/>
    </source>
</evidence>
<accession>A0ABR5PS48</accession>
<feature type="transmembrane region" description="Helical" evidence="1">
    <location>
        <begin position="569"/>
        <end position="589"/>
    </location>
</feature>